<dbReference type="FunFam" id="3.40.50.300:FF:003500">
    <property type="entry name" value="ADP-ribosylation factor 1"/>
    <property type="match status" value="1"/>
</dbReference>
<keyword evidence="14" id="KW-0812">Transmembrane</keyword>
<keyword evidence="14" id="KW-1133">Transmembrane helix</keyword>
<evidence type="ECO:0000313" key="15">
    <source>
        <dbReference type="Ensembl" id="ENSORLP00020032171.1"/>
    </source>
</evidence>
<evidence type="ECO:0000256" key="2">
    <source>
        <dbReference type="ARBA" id="ARBA00010290"/>
    </source>
</evidence>
<evidence type="ECO:0000256" key="6">
    <source>
        <dbReference type="ARBA" id="ARBA00022892"/>
    </source>
</evidence>
<feature type="transmembrane region" description="Helical" evidence="14">
    <location>
        <begin position="20"/>
        <end position="41"/>
    </location>
</feature>
<reference key="1">
    <citation type="journal article" date="2007" name="Nature">
        <title>The medaka draft genome and insights into vertebrate genome evolution.</title>
        <authorList>
            <person name="Kasahara M."/>
            <person name="Naruse K."/>
            <person name="Sasaki S."/>
            <person name="Nakatani Y."/>
            <person name="Qu W."/>
            <person name="Ahsan B."/>
            <person name="Yamada T."/>
            <person name="Nagayasu Y."/>
            <person name="Doi K."/>
            <person name="Kasai Y."/>
            <person name="Jindo T."/>
            <person name="Kobayashi D."/>
            <person name="Shimada A."/>
            <person name="Toyoda A."/>
            <person name="Kuroki Y."/>
            <person name="Fujiyama A."/>
            <person name="Sasaki T."/>
            <person name="Shimizu A."/>
            <person name="Asakawa S."/>
            <person name="Shimizu N."/>
            <person name="Hashimoto S."/>
            <person name="Yang J."/>
            <person name="Lee Y."/>
            <person name="Matsushima K."/>
            <person name="Sugano S."/>
            <person name="Sakaizumi M."/>
            <person name="Narita T."/>
            <person name="Ohishi K."/>
            <person name="Haga S."/>
            <person name="Ohta F."/>
            <person name="Nomoto H."/>
            <person name="Nogata K."/>
            <person name="Morishita T."/>
            <person name="Endo T."/>
            <person name="Shin-I T."/>
            <person name="Takeda H."/>
            <person name="Morishita S."/>
            <person name="Kohara Y."/>
        </authorList>
    </citation>
    <scope>NUCLEOTIDE SEQUENCE [LARGE SCALE GENOMIC DNA]</scope>
    <source>
        <strain>Hd-rR</strain>
    </source>
</reference>
<evidence type="ECO:0000256" key="1">
    <source>
        <dbReference type="ARBA" id="ARBA00004555"/>
    </source>
</evidence>
<evidence type="ECO:0000256" key="9">
    <source>
        <dbReference type="ARBA" id="ARBA00023134"/>
    </source>
</evidence>
<dbReference type="InterPro" id="IPR027417">
    <property type="entry name" value="P-loop_NTPase"/>
</dbReference>
<dbReference type="InterPro" id="IPR005225">
    <property type="entry name" value="Small_GTP-bd"/>
</dbReference>
<proteinExistence type="inferred from homology"/>
<dbReference type="GO" id="GO:0016192">
    <property type="term" value="P:vesicle-mediated transport"/>
    <property type="evidence" value="ECO:0007669"/>
    <property type="project" value="UniProtKB-KW"/>
</dbReference>
<dbReference type="Gene3D" id="3.40.50.300">
    <property type="entry name" value="P-loop containing nucleotide triphosphate hydrolases"/>
    <property type="match status" value="1"/>
</dbReference>
<keyword evidence="5 11" id="KW-0547">Nucleotide-binding</keyword>
<protein>
    <submittedName>
        <fullName evidence="15">ADP-ribosylation factor 1</fullName>
    </submittedName>
</protein>
<evidence type="ECO:0000256" key="10">
    <source>
        <dbReference type="ARBA" id="ARBA00023288"/>
    </source>
</evidence>
<dbReference type="PRINTS" id="PR00328">
    <property type="entry name" value="SAR1GTPBP"/>
</dbReference>
<dbReference type="GO" id="GO:0005794">
    <property type="term" value="C:Golgi apparatus"/>
    <property type="evidence" value="ECO:0007669"/>
    <property type="project" value="UniProtKB-SubCell"/>
</dbReference>
<dbReference type="PANTHER" id="PTHR11711">
    <property type="entry name" value="ADP RIBOSYLATION FACTOR-RELATED"/>
    <property type="match status" value="1"/>
</dbReference>
<evidence type="ECO:0000256" key="5">
    <source>
        <dbReference type="ARBA" id="ARBA00022741"/>
    </source>
</evidence>
<evidence type="ECO:0000256" key="8">
    <source>
        <dbReference type="ARBA" id="ARBA00023034"/>
    </source>
</evidence>
<accession>A0A3P9MH61</accession>
<keyword evidence="10" id="KW-0449">Lipoprotein</keyword>
<dbReference type="GO" id="GO:0046872">
    <property type="term" value="F:metal ion binding"/>
    <property type="evidence" value="ECO:0007669"/>
    <property type="project" value="UniProtKB-KW"/>
</dbReference>
<name>A0A3P9MH61_ORYLA</name>
<dbReference type="GO" id="GO:0015031">
    <property type="term" value="P:protein transport"/>
    <property type="evidence" value="ECO:0007669"/>
    <property type="project" value="UniProtKB-KW"/>
</dbReference>
<dbReference type="PROSITE" id="PS51417">
    <property type="entry name" value="ARF"/>
    <property type="match status" value="1"/>
</dbReference>
<keyword evidence="8" id="KW-0333">Golgi apparatus</keyword>
<evidence type="ECO:0000256" key="11">
    <source>
        <dbReference type="PIRSR" id="PIRSR606689-1"/>
    </source>
</evidence>
<dbReference type="SUPFAM" id="SSF52540">
    <property type="entry name" value="P-loop containing nucleoside triphosphate hydrolases"/>
    <property type="match status" value="1"/>
</dbReference>
<keyword evidence="14" id="KW-0472">Membrane</keyword>
<dbReference type="GO" id="GO:0005525">
    <property type="term" value="F:GTP binding"/>
    <property type="evidence" value="ECO:0007669"/>
    <property type="project" value="UniProtKB-KW"/>
</dbReference>
<dbReference type="GO" id="GO:0003924">
    <property type="term" value="F:GTPase activity"/>
    <property type="evidence" value="ECO:0007669"/>
    <property type="project" value="InterPro"/>
</dbReference>
<keyword evidence="7" id="KW-0653">Protein transport</keyword>
<keyword evidence="12" id="KW-0460">Magnesium</keyword>
<dbReference type="Pfam" id="PF00025">
    <property type="entry name" value="Arf"/>
    <property type="match status" value="1"/>
</dbReference>
<dbReference type="Ensembl" id="ENSORLT00020033933.1">
    <property type="protein sequence ID" value="ENSORLP00020032171.1"/>
    <property type="gene ID" value="ENSORLG00020000480.1"/>
</dbReference>
<dbReference type="InterPro" id="IPR024156">
    <property type="entry name" value="Small_GTPase_ARF"/>
</dbReference>
<evidence type="ECO:0000256" key="14">
    <source>
        <dbReference type="SAM" id="Phobius"/>
    </source>
</evidence>
<sequence length="267" mass="29561">MCRFSSTISVRVLKCCSYLLLLFSSSVIMGNVFASLFKGLFGKKEMRILMVGLDAAGKTTILYKLKLGEIVTTIPTIGFNVETVEYKNISFTVWDVGGQDKIRPLWRHYFQNTQGSPQRHECCRDHRQAGLARPPSAQLVHPGHLRHQRRRPVRGPRLALQPAEEPEMIHSTTFDFCSLFLSFSCFNTTAARTQAPLPPCPTRFPALVLSFKNFLHSLALLPSSVSTLGAVACAACVCVCVCVCVCDLVCSECVGVKAPVCVGWDWE</sequence>
<reference evidence="15 16" key="2">
    <citation type="submission" date="2017-04" db="EMBL/GenBank/DDBJ databases">
        <title>CpG methylation of centromeres and impact of large insertions on vertebrate speciation.</title>
        <authorList>
            <person name="Ichikawa K."/>
            <person name="Yoshimura J."/>
            <person name="Morishita S."/>
        </authorList>
    </citation>
    <scope>NUCLEOTIDE SEQUENCE</scope>
    <source>
        <strain evidence="15 16">HNI</strain>
    </source>
</reference>
<feature type="binding site" evidence="11">
    <location>
        <position position="98"/>
    </location>
    <ligand>
        <name>GTP</name>
        <dbReference type="ChEBI" id="CHEBI:37565"/>
    </ligand>
</feature>
<dbReference type="AlphaFoldDB" id="A0A3P9MH61"/>
<evidence type="ECO:0000256" key="7">
    <source>
        <dbReference type="ARBA" id="ARBA00022927"/>
    </source>
</evidence>
<evidence type="ECO:0000256" key="13">
    <source>
        <dbReference type="RuleBase" id="RU003925"/>
    </source>
</evidence>
<keyword evidence="6" id="KW-0931">ER-Golgi transport</keyword>
<dbReference type="InterPro" id="IPR006689">
    <property type="entry name" value="Small_GTPase_ARF/SAR"/>
</dbReference>
<keyword evidence="9 11" id="KW-0342">GTP-binding</keyword>
<evidence type="ECO:0000313" key="16">
    <source>
        <dbReference type="Proteomes" id="UP000265180"/>
    </source>
</evidence>
<comment type="similarity">
    <text evidence="2 13">Belongs to the small GTPase superfamily. Arf family.</text>
</comment>
<keyword evidence="12" id="KW-0479">Metal-binding</keyword>
<evidence type="ECO:0000256" key="3">
    <source>
        <dbReference type="ARBA" id="ARBA00022448"/>
    </source>
</evidence>
<reference evidence="15" key="3">
    <citation type="submission" date="2025-08" db="UniProtKB">
        <authorList>
            <consortium name="Ensembl"/>
        </authorList>
    </citation>
    <scope>IDENTIFICATION</scope>
    <source>
        <strain evidence="15">HNI</strain>
    </source>
</reference>
<keyword evidence="4" id="KW-0519">Myristate</keyword>
<dbReference type="Proteomes" id="UP000265180">
    <property type="component" value="Chromosome 19"/>
</dbReference>
<evidence type="ECO:0000256" key="4">
    <source>
        <dbReference type="ARBA" id="ARBA00022707"/>
    </source>
</evidence>
<keyword evidence="3" id="KW-0813">Transport</keyword>
<organism evidence="15 16">
    <name type="scientific">Oryzias latipes</name>
    <name type="common">Japanese rice fish</name>
    <name type="synonym">Japanese killifish</name>
    <dbReference type="NCBI Taxonomy" id="8090"/>
    <lineage>
        <taxon>Eukaryota</taxon>
        <taxon>Metazoa</taxon>
        <taxon>Chordata</taxon>
        <taxon>Craniata</taxon>
        <taxon>Vertebrata</taxon>
        <taxon>Euteleostomi</taxon>
        <taxon>Actinopterygii</taxon>
        <taxon>Neopterygii</taxon>
        <taxon>Teleostei</taxon>
        <taxon>Neoteleostei</taxon>
        <taxon>Acanthomorphata</taxon>
        <taxon>Ovalentaria</taxon>
        <taxon>Atherinomorphae</taxon>
        <taxon>Beloniformes</taxon>
        <taxon>Adrianichthyidae</taxon>
        <taxon>Oryziinae</taxon>
        <taxon>Oryzias</taxon>
    </lineage>
</organism>
<feature type="binding site" evidence="11">
    <location>
        <begin position="52"/>
        <end position="59"/>
    </location>
    <ligand>
        <name>GTP</name>
        <dbReference type="ChEBI" id="CHEBI:37565"/>
    </ligand>
</feature>
<feature type="binding site" evidence="12">
    <location>
        <position position="59"/>
    </location>
    <ligand>
        <name>Mg(2+)</name>
        <dbReference type="ChEBI" id="CHEBI:18420"/>
    </ligand>
</feature>
<evidence type="ECO:0000256" key="12">
    <source>
        <dbReference type="PIRSR" id="PIRSR606689-2"/>
    </source>
</evidence>
<dbReference type="NCBIfam" id="TIGR00231">
    <property type="entry name" value="small_GTP"/>
    <property type="match status" value="1"/>
</dbReference>
<comment type="subcellular location">
    <subcellularLocation>
        <location evidence="1">Golgi apparatus</location>
    </subcellularLocation>
</comment>
<reference evidence="15" key="4">
    <citation type="submission" date="2025-09" db="UniProtKB">
        <authorList>
            <consortium name="Ensembl"/>
        </authorList>
    </citation>
    <scope>IDENTIFICATION</scope>
    <source>
        <strain evidence="15">HNI</strain>
    </source>
</reference>
<dbReference type="SMART" id="SM00177">
    <property type="entry name" value="ARF"/>
    <property type="match status" value="1"/>
</dbReference>
<feature type="binding site" evidence="12">
    <location>
        <position position="76"/>
    </location>
    <ligand>
        <name>Mg(2+)</name>
        <dbReference type="ChEBI" id="CHEBI:18420"/>
    </ligand>
</feature>